<accession>A0A835YPI0</accession>
<evidence type="ECO:0000256" key="2">
    <source>
        <dbReference type="SAM" id="Phobius"/>
    </source>
</evidence>
<evidence type="ECO:0000313" key="3">
    <source>
        <dbReference type="EMBL" id="KAG5179206.1"/>
    </source>
</evidence>
<feature type="transmembrane region" description="Helical" evidence="2">
    <location>
        <begin position="35"/>
        <end position="61"/>
    </location>
</feature>
<feature type="transmembrane region" description="Helical" evidence="2">
    <location>
        <begin position="274"/>
        <end position="294"/>
    </location>
</feature>
<gene>
    <name evidence="3" type="ORF">JKP88DRAFT_327420</name>
</gene>
<evidence type="ECO:0000256" key="1">
    <source>
        <dbReference type="SAM" id="MobiDB-lite"/>
    </source>
</evidence>
<keyword evidence="2" id="KW-0812">Transmembrane</keyword>
<sequence length="426" mass="45186">MSMLQPAWHALECLEKCLLDAAVALDLLQDDAPHFVLPAAIALALQLWAAGTVIIASLVVAACRAAVHRLYFGPDSGPRAAREAATAACDASPTVDNQIRKFRSVFWDALRHSGYPNQLRDALRAAGHPTRSPSTSCWRQLYGVKVSAMLACLLLAWPTLDVPARYALSSAIDSSGGSFVLRAFVGALYIMASIVLCTALFFAVAESVPSDTSCLSDDATVVNAWRLAHVSPQLRAVLETSASKHVFVRTADSQPPPMQLPPPPAAYRRPRETWVLFMLCGIVAPYLLLFPTLAADAIAPARDDQGVQLPVARAICDAVAQLLVPLTTQLCVWLGSQLATNCMLFAASGVLVSPLDLESAPYGLAWRDNALFMLGIAYPDADPFGSAAFEATSGASTAAGIEESGGGSGRDSRDAGTQTESKDVYV</sequence>
<protein>
    <submittedName>
        <fullName evidence="3">Uncharacterized protein</fullName>
    </submittedName>
</protein>
<feature type="transmembrane region" description="Helical" evidence="2">
    <location>
        <begin position="180"/>
        <end position="205"/>
    </location>
</feature>
<reference evidence="3" key="1">
    <citation type="submission" date="2021-02" db="EMBL/GenBank/DDBJ databases">
        <title>First Annotated Genome of the Yellow-green Alga Tribonema minus.</title>
        <authorList>
            <person name="Mahan K.M."/>
        </authorList>
    </citation>
    <scope>NUCLEOTIDE SEQUENCE</scope>
    <source>
        <strain evidence="3">UTEX B ZZ1240</strain>
    </source>
</reference>
<comment type="caution">
    <text evidence="3">The sequence shown here is derived from an EMBL/GenBank/DDBJ whole genome shotgun (WGS) entry which is preliminary data.</text>
</comment>
<feature type="compositionally biased region" description="Basic and acidic residues" evidence="1">
    <location>
        <begin position="410"/>
        <end position="426"/>
    </location>
</feature>
<proteinExistence type="predicted"/>
<keyword evidence="2" id="KW-1133">Transmembrane helix</keyword>
<feature type="region of interest" description="Disordered" evidence="1">
    <location>
        <begin position="394"/>
        <end position="426"/>
    </location>
</feature>
<feature type="transmembrane region" description="Helical" evidence="2">
    <location>
        <begin position="141"/>
        <end position="160"/>
    </location>
</feature>
<name>A0A835YPI0_9STRA</name>
<keyword evidence="4" id="KW-1185">Reference proteome</keyword>
<dbReference type="Proteomes" id="UP000664859">
    <property type="component" value="Unassembled WGS sequence"/>
</dbReference>
<dbReference type="AlphaFoldDB" id="A0A835YPI0"/>
<keyword evidence="2" id="KW-0472">Membrane</keyword>
<organism evidence="3 4">
    <name type="scientific">Tribonema minus</name>
    <dbReference type="NCBI Taxonomy" id="303371"/>
    <lineage>
        <taxon>Eukaryota</taxon>
        <taxon>Sar</taxon>
        <taxon>Stramenopiles</taxon>
        <taxon>Ochrophyta</taxon>
        <taxon>PX clade</taxon>
        <taxon>Xanthophyceae</taxon>
        <taxon>Tribonematales</taxon>
        <taxon>Tribonemataceae</taxon>
        <taxon>Tribonema</taxon>
    </lineage>
</organism>
<evidence type="ECO:0000313" key="4">
    <source>
        <dbReference type="Proteomes" id="UP000664859"/>
    </source>
</evidence>
<dbReference type="EMBL" id="JAFCMP010000490">
    <property type="protein sequence ID" value="KAG5179206.1"/>
    <property type="molecule type" value="Genomic_DNA"/>
</dbReference>